<sequence>MIIRNIFINFLIVFTSENSMKRKRTCDNAQNVVSSEMQNFDLMEDQPLDLSAKRNKIEENQTPGSRNTSYVMTDCLKDKNIKLQLSDTLRKLLVDTLNILDLIFFIYEKKCLDVKKCLELELEELKMQVDTAMKYLHKSKHIKTYRNSSTESSFVRYIQSCKHKSMVNEGFVRKSYEKLVRELERTSIRKLIYTLLFVVKESGSNAPKGVITCALLILAVNKIGSIFLYRDFLIYLIVAHKKIVFVNSQTDSDSKVTEIQKIKCSIYKKMCEILFTDAKFAKYDEVISLTEKYKKKNLWFNEPSVILLMQYINNKHMTELDYILKNLNEFNVLENVKINESTSKYYCYMFLLFQCETILLKKASLIIFST</sequence>
<accession>X5E6A5</accession>
<protein>
    <submittedName>
        <fullName evidence="1">Uncharacterized protein</fullName>
    </submittedName>
</protein>
<name>X5E6A5_9MICR</name>
<proteinExistence type="evidence at transcript level"/>
<reference evidence="1" key="1">
    <citation type="journal article" date="2015" name="Parasitol. Res.">
        <title>Morphological and molecular characterization of Nosema pernyi, a microsporidian parasite in Antheraea pernyi.</title>
        <authorList>
            <person name="Wang Y."/>
            <person name="Liu W."/>
            <person name="Jiang Y."/>
            <person name="Huang L."/>
            <person name="Irfan M."/>
            <person name="Shi S."/>
            <person name="Yang R."/>
            <person name="Qin L."/>
        </authorList>
    </citation>
    <scope>NUCLEOTIDE SEQUENCE</scope>
</reference>
<dbReference type="AlphaFoldDB" id="X5E6A5"/>
<evidence type="ECO:0000313" key="1">
    <source>
        <dbReference type="EMBL" id="AHW68372.1"/>
    </source>
</evidence>
<dbReference type="EMBL" id="KJ210695">
    <property type="protein sequence ID" value="AHW68372.1"/>
    <property type="molecule type" value="mRNA"/>
</dbReference>
<organism evidence="1">
    <name type="scientific">Nosema pernyi</name>
    <dbReference type="NCBI Taxonomy" id="1112939"/>
    <lineage>
        <taxon>Eukaryota</taxon>
        <taxon>Fungi</taxon>
        <taxon>Fungi incertae sedis</taxon>
        <taxon>Microsporidia</taxon>
        <taxon>Nosematidae</taxon>
        <taxon>Nosema</taxon>
    </lineage>
</organism>